<evidence type="ECO:0000256" key="3">
    <source>
        <dbReference type="ARBA" id="ARBA00006743"/>
    </source>
</evidence>
<evidence type="ECO:0000259" key="9">
    <source>
        <dbReference type="Pfam" id="PF21895"/>
    </source>
</evidence>
<keyword evidence="6" id="KW-0521">NADP</keyword>
<dbReference type="Pfam" id="PF02219">
    <property type="entry name" value="MTHFR"/>
    <property type="match status" value="1"/>
</dbReference>
<feature type="domain" description="MTHFR SAM-binding regulatory" evidence="9">
    <location>
        <begin position="410"/>
        <end position="696"/>
    </location>
</feature>
<evidence type="ECO:0000256" key="5">
    <source>
        <dbReference type="ARBA" id="ARBA00022827"/>
    </source>
</evidence>
<comment type="pathway">
    <text evidence="2">One-carbon metabolism; tetrahydrofolate interconversion.</text>
</comment>
<feature type="region of interest" description="Disordered" evidence="8">
    <location>
        <begin position="21"/>
        <end position="51"/>
    </location>
</feature>
<evidence type="ECO:0000313" key="10">
    <source>
        <dbReference type="EMBL" id="CAE0459532.1"/>
    </source>
</evidence>
<dbReference type="InterPro" id="IPR029041">
    <property type="entry name" value="FAD-linked_oxidoreductase-like"/>
</dbReference>
<feature type="compositionally biased region" description="Polar residues" evidence="8">
    <location>
        <begin position="367"/>
        <end position="395"/>
    </location>
</feature>
<evidence type="ECO:0000256" key="6">
    <source>
        <dbReference type="ARBA" id="ARBA00022857"/>
    </source>
</evidence>
<dbReference type="FunFam" id="3.20.20.220:FF:000002">
    <property type="entry name" value="Methylenetetrahydrofolate reductase"/>
    <property type="match status" value="1"/>
</dbReference>
<dbReference type="CDD" id="cd00537">
    <property type="entry name" value="MTHFR"/>
    <property type="match status" value="1"/>
</dbReference>
<name>A0A7S3PYI1_9STRA</name>
<keyword evidence="7" id="KW-0560">Oxidoreductase</keyword>
<dbReference type="GO" id="GO:0071949">
    <property type="term" value="F:FAD binding"/>
    <property type="evidence" value="ECO:0007669"/>
    <property type="project" value="TreeGrafter"/>
</dbReference>
<evidence type="ECO:0000256" key="8">
    <source>
        <dbReference type="SAM" id="MobiDB-lite"/>
    </source>
</evidence>
<dbReference type="Gene3D" id="3.20.20.220">
    <property type="match status" value="1"/>
</dbReference>
<dbReference type="GO" id="GO:0035999">
    <property type="term" value="P:tetrahydrofolate interconversion"/>
    <property type="evidence" value="ECO:0007669"/>
    <property type="project" value="UniProtKB-UniPathway"/>
</dbReference>
<dbReference type="Pfam" id="PF21895">
    <property type="entry name" value="MTHFR_C"/>
    <property type="match status" value="1"/>
</dbReference>
<keyword evidence="5" id="KW-0274">FAD</keyword>
<evidence type="ECO:0000256" key="4">
    <source>
        <dbReference type="ARBA" id="ARBA00022630"/>
    </source>
</evidence>
<dbReference type="PANTHER" id="PTHR45754">
    <property type="entry name" value="METHYLENETETRAHYDROFOLATE REDUCTASE"/>
    <property type="match status" value="1"/>
</dbReference>
<dbReference type="UniPathway" id="UPA00193"/>
<organism evidence="10">
    <name type="scientific">Chaetoceros debilis</name>
    <dbReference type="NCBI Taxonomy" id="122233"/>
    <lineage>
        <taxon>Eukaryota</taxon>
        <taxon>Sar</taxon>
        <taxon>Stramenopiles</taxon>
        <taxon>Ochrophyta</taxon>
        <taxon>Bacillariophyta</taxon>
        <taxon>Coscinodiscophyceae</taxon>
        <taxon>Chaetocerotophycidae</taxon>
        <taxon>Chaetocerotales</taxon>
        <taxon>Chaetocerotaceae</taxon>
        <taxon>Chaetoceros</taxon>
    </lineage>
</organism>
<comment type="similarity">
    <text evidence="3">Belongs to the methylenetetrahydrofolate reductase family.</text>
</comment>
<dbReference type="PANTHER" id="PTHR45754:SF3">
    <property type="entry name" value="METHYLENETETRAHYDROFOLATE REDUCTASE (NADPH)"/>
    <property type="match status" value="1"/>
</dbReference>
<feature type="region of interest" description="Disordered" evidence="8">
    <location>
        <begin position="155"/>
        <end position="176"/>
    </location>
</feature>
<sequence length="706" mass="79448">MPRIIDKINERRRKRHNRLHLQQQHDELHPNSTININDTSNNKNNNNNKNTKLNLPEGWYYSFEFFPPKTEAGLDNLFTRIDRMSTRLDPLFVDVTWGESGSTSARSMAVASHAQHYCGVDVLLHLTCTGMSVDQLEAVLRQAKSHGIQNILALRGDPPREKSSRGKGGRHWEPGDVSGGECPRAIDLVKLIRKLHGDYFCIAVAGHPEGHPSSNSVEEEMKHLRDKIDMDGDGGGADFIITQFFYDAKVFIHYVKCVRAAGITCPILPGILPIQSYNSFKRMTEFCGISVPRHVMERLEPVKYDDEAVKKIGCEISKDIATEILTCCGKDDTGMDVDGIHFYTLNLERSVTRILLSMEAVATRTVISPGSNSESNAFSNGTEDIEGQQRQQQNESNKEDTDAIATSPSRRQFPWRPSAMERRVKEDVRPINWANRPKSYVMRTDDWDEFPNGRWGDSTSPAFGELSELSHFYSFTLGSLEDRLAMLGQNPKVSQDVYEVFAAYVEGKVPYLPWCETPLQPESFTIQKQLAALNRAGFLTVNSQPPVNGVSSSHPIYGWGGSGGYVYQKAYCECFVSPENAQKLVSMVTDNQSMNLYAVNNMGRELRVGLEEGGATALTWGVFPNREILQPTIFDPSTFLIWAEEAFSLWTNMWLNLYDYGTDSHDLVESIRDTYYLVAIIDNDFVSQSSVGKLWEAFLKVGKVDV</sequence>
<evidence type="ECO:0000256" key="1">
    <source>
        <dbReference type="ARBA" id="ARBA00001974"/>
    </source>
</evidence>
<dbReference type="GO" id="GO:0009086">
    <property type="term" value="P:methionine biosynthetic process"/>
    <property type="evidence" value="ECO:0007669"/>
    <property type="project" value="TreeGrafter"/>
</dbReference>
<accession>A0A7S3PYI1</accession>
<feature type="compositionally biased region" description="Low complexity" evidence="8">
    <location>
        <begin position="31"/>
        <end position="51"/>
    </location>
</feature>
<dbReference type="InterPro" id="IPR004621">
    <property type="entry name" value="Fadh2_euk"/>
</dbReference>
<dbReference type="GO" id="GO:0005829">
    <property type="term" value="C:cytosol"/>
    <property type="evidence" value="ECO:0007669"/>
    <property type="project" value="TreeGrafter"/>
</dbReference>
<feature type="region of interest" description="Disordered" evidence="8">
    <location>
        <begin position="367"/>
        <end position="418"/>
    </location>
</feature>
<dbReference type="InterPro" id="IPR053806">
    <property type="entry name" value="MTHFR_C"/>
</dbReference>
<dbReference type="NCBIfam" id="TIGR00677">
    <property type="entry name" value="fadh2_euk"/>
    <property type="match status" value="1"/>
</dbReference>
<keyword evidence="4" id="KW-0285">Flavoprotein</keyword>
<dbReference type="EMBL" id="HBIO01006042">
    <property type="protein sequence ID" value="CAE0459532.1"/>
    <property type="molecule type" value="Transcribed_RNA"/>
</dbReference>
<feature type="compositionally biased region" description="Basic and acidic residues" evidence="8">
    <location>
        <begin position="157"/>
        <end position="174"/>
    </location>
</feature>
<comment type="cofactor">
    <cofactor evidence="1">
        <name>FAD</name>
        <dbReference type="ChEBI" id="CHEBI:57692"/>
    </cofactor>
</comment>
<reference evidence="10" key="1">
    <citation type="submission" date="2021-01" db="EMBL/GenBank/DDBJ databases">
        <authorList>
            <person name="Corre E."/>
            <person name="Pelletier E."/>
            <person name="Niang G."/>
            <person name="Scheremetjew M."/>
            <person name="Finn R."/>
            <person name="Kale V."/>
            <person name="Holt S."/>
            <person name="Cochrane G."/>
            <person name="Meng A."/>
            <person name="Brown T."/>
            <person name="Cohen L."/>
        </authorList>
    </citation>
    <scope>NUCLEOTIDE SEQUENCE</scope>
    <source>
        <strain evidence="10">MM31A-1</strain>
    </source>
</reference>
<dbReference type="AlphaFoldDB" id="A0A7S3PYI1"/>
<dbReference type="GO" id="GO:0004489">
    <property type="term" value="F:methylenetetrahydrofolate reductase [NAD(P)H] activity"/>
    <property type="evidence" value="ECO:0007669"/>
    <property type="project" value="InterPro"/>
</dbReference>
<evidence type="ECO:0000256" key="2">
    <source>
        <dbReference type="ARBA" id="ARBA00004777"/>
    </source>
</evidence>
<dbReference type="SUPFAM" id="SSF51730">
    <property type="entry name" value="FAD-linked oxidoreductase"/>
    <property type="match status" value="1"/>
</dbReference>
<proteinExistence type="inferred from homology"/>
<gene>
    <name evidence="10" type="ORF">CDEB00056_LOCUS4373</name>
</gene>
<evidence type="ECO:0000256" key="7">
    <source>
        <dbReference type="ARBA" id="ARBA00023002"/>
    </source>
</evidence>
<protein>
    <recommendedName>
        <fullName evidence="9">MTHFR SAM-binding regulatory domain-containing protein</fullName>
    </recommendedName>
</protein>
<dbReference type="InterPro" id="IPR003171">
    <property type="entry name" value="Mehydrof_redctse-like"/>
</dbReference>